<dbReference type="InterPro" id="IPR018608">
    <property type="entry name" value="Gti1/Pac2"/>
</dbReference>
<evidence type="ECO:0008006" key="3">
    <source>
        <dbReference type="Google" id="ProtNLM"/>
    </source>
</evidence>
<protein>
    <recommendedName>
        <fullName evidence="3">Gluconate transport inducer 1/Pac2</fullName>
    </recommendedName>
</protein>
<dbReference type="Proteomes" id="UP000076532">
    <property type="component" value="Unassembled WGS sequence"/>
</dbReference>
<name>A0A166Q4V9_9AGAM</name>
<dbReference type="OrthoDB" id="5572844at2759"/>
<sequence>MSRANFQLPNPLSTSPEYPAAEPFVGAVDNTVEAFHLVYASCLGVIPRILRRLNDAERKQLVVSGAVFVFSVQESQIKRWTDGKVWSPSRIDGNFLVRVLDVGCGQG</sequence>
<evidence type="ECO:0000313" key="1">
    <source>
        <dbReference type="EMBL" id="KZP26755.1"/>
    </source>
</evidence>
<dbReference type="PANTHER" id="PTHR28027">
    <property type="entry name" value="TRANSCRIPTIONAL REGULATOR MIT1"/>
    <property type="match status" value="1"/>
</dbReference>
<keyword evidence="2" id="KW-1185">Reference proteome</keyword>
<proteinExistence type="predicted"/>
<accession>A0A166Q4V9</accession>
<dbReference type="Pfam" id="PF09729">
    <property type="entry name" value="Gti1_Pac2"/>
    <property type="match status" value="1"/>
</dbReference>
<dbReference type="AlphaFoldDB" id="A0A166Q4V9"/>
<organism evidence="1 2">
    <name type="scientific">Athelia psychrophila</name>
    <dbReference type="NCBI Taxonomy" id="1759441"/>
    <lineage>
        <taxon>Eukaryota</taxon>
        <taxon>Fungi</taxon>
        <taxon>Dikarya</taxon>
        <taxon>Basidiomycota</taxon>
        <taxon>Agaricomycotina</taxon>
        <taxon>Agaricomycetes</taxon>
        <taxon>Agaricomycetidae</taxon>
        <taxon>Atheliales</taxon>
        <taxon>Atheliaceae</taxon>
        <taxon>Athelia</taxon>
    </lineage>
</organism>
<dbReference type="PANTHER" id="PTHR28027:SF2">
    <property type="entry name" value="TRANSCRIPTIONAL REGULATOR MIT1"/>
    <property type="match status" value="1"/>
</dbReference>
<gene>
    <name evidence="1" type="ORF">FIBSPDRAFT_854425</name>
</gene>
<dbReference type="GO" id="GO:0003677">
    <property type="term" value="F:DNA binding"/>
    <property type="evidence" value="ECO:0007669"/>
    <property type="project" value="TreeGrafter"/>
</dbReference>
<reference evidence="1 2" key="1">
    <citation type="journal article" date="2016" name="Mol. Biol. Evol.">
        <title>Comparative Genomics of Early-Diverging Mushroom-Forming Fungi Provides Insights into the Origins of Lignocellulose Decay Capabilities.</title>
        <authorList>
            <person name="Nagy L.G."/>
            <person name="Riley R."/>
            <person name="Tritt A."/>
            <person name="Adam C."/>
            <person name="Daum C."/>
            <person name="Floudas D."/>
            <person name="Sun H."/>
            <person name="Yadav J.S."/>
            <person name="Pangilinan J."/>
            <person name="Larsson K.H."/>
            <person name="Matsuura K."/>
            <person name="Barry K."/>
            <person name="Labutti K."/>
            <person name="Kuo R."/>
            <person name="Ohm R.A."/>
            <person name="Bhattacharya S.S."/>
            <person name="Shirouzu T."/>
            <person name="Yoshinaga Y."/>
            <person name="Martin F.M."/>
            <person name="Grigoriev I.V."/>
            <person name="Hibbett D.S."/>
        </authorList>
    </citation>
    <scope>NUCLEOTIDE SEQUENCE [LARGE SCALE GENOMIC DNA]</scope>
    <source>
        <strain evidence="1 2">CBS 109695</strain>
    </source>
</reference>
<evidence type="ECO:0000313" key="2">
    <source>
        <dbReference type="Proteomes" id="UP000076532"/>
    </source>
</evidence>
<dbReference type="EMBL" id="KV417512">
    <property type="protein sequence ID" value="KZP26755.1"/>
    <property type="molecule type" value="Genomic_DNA"/>
</dbReference>
<dbReference type="STRING" id="436010.A0A166Q4V9"/>